<dbReference type="VEuPathDB" id="FungiDB:AeMF1_010234"/>
<accession>A0A6G0W9S0</accession>
<gene>
    <name evidence="6" type="ORF">Ae201684_018063</name>
</gene>
<evidence type="ECO:0000256" key="4">
    <source>
        <dbReference type="SAM" id="MobiDB-lite"/>
    </source>
</evidence>
<dbReference type="Gene3D" id="3.40.630.10">
    <property type="entry name" value="Zn peptidases"/>
    <property type="match status" value="1"/>
</dbReference>
<sequence>MPNVLSSPLPLYKLPIETKTAKTGCAERLAELPVVRHIFTSPQEPEMVLEPEPIASTAVPDADDEDEDDDDDDDAVLRTPVFNYYDRTTATSHTESTATLVFDSIFESGNLLRADRVRYPDHPTQFESYHDYELWLHPDLNNSAYRQWFYFSVTNGEPGVVYRFHIVNLAKSAALFKVGLQPVVYSELDAADHNIGWVHRGSHITYEASPRQEGSNTLSFTYSFSRAGDRVFFACIQPYTYTDLQEYLDALGNDPERSAVCRRTELCQTLAGNTCDLLTITSPGKEGKPMDARRVIVVSARVHPGESNSSFMMKGMIDYLTSKASGAAVLRHNFIFKIAPMLNPDGVINGNTRVNLAGWDLNRKWDYPVEKLFPTIFHLKRLITTYQRPQPNGTPPRVAVYCDLHGHSIQRNIFTYGCYKPVRKAAGKSIKLSAKDDPRVFPMIVAKHSDMFSFAHCNFKVQPSKRNTARVVVHQELGVIHSYTLEASFCGPDFGAKKNTQFSIADLEHMGVHWCRSLLLYFDLTAEVAHEETKDAMTDVPTSSAAPAEVNQQQQEAHGGEWDPGILCDCETELCGMMDELLKEEGCCNDDCDSDVSEAANDAIAPNNASPELCTPPPRRLKKTKTKKKLKRRKSKKAKKKKASKDTSATARRPELVLKSTRASLGAIVVPDSTPLAGLLVGKPRFELDLNIDVPTNVYLHLKRPSSSSSIPSTSPIFPSEHADLNELGRLVRPTSG</sequence>
<evidence type="ECO:0000256" key="3">
    <source>
        <dbReference type="PROSITE-ProRule" id="PRU01379"/>
    </source>
</evidence>
<feature type="compositionally biased region" description="Basic residues" evidence="4">
    <location>
        <begin position="619"/>
        <end position="643"/>
    </location>
</feature>
<dbReference type="GO" id="GO:0008270">
    <property type="term" value="F:zinc ion binding"/>
    <property type="evidence" value="ECO:0007669"/>
    <property type="project" value="InterPro"/>
</dbReference>
<comment type="caution">
    <text evidence="6">The sequence shown here is derived from an EMBL/GenBank/DDBJ whole genome shotgun (WGS) entry which is preliminary data.</text>
</comment>
<dbReference type="AlphaFoldDB" id="A0A6G0W9S0"/>
<dbReference type="PANTHER" id="PTHR12756">
    <property type="entry name" value="CYTOSOLIC CARBOXYPEPTIDASE"/>
    <property type="match status" value="1"/>
</dbReference>
<dbReference type="Gene3D" id="2.60.40.3120">
    <property type="match status" value="1"/>
</dbReference>
<name>A0A6G0W9S0_9STRA</name>
<reference evidence="6 7" key="1">
    <citation type="submission" date="2019-07" db="EMBL/GenBank/DDBJ databases">
        <title>Genomics analysis of Aphanomyces spp. identifies a new class of oomycete effector associated with host adaptation.</title>
        <authorList>
            <person name="Gaulin E."/>
        </authorList>
    </citation>
    <scope>NUCLEOTIDE SEQUENCE [LARGE SCALE GENOMIC DNA]</scope>
    <source>
        <strain evidence="6 7">ATCC 201684</strain>
    </source>
</reference>
<dbReference type="PROSITE" id="PS52035">
    <property type="entry name" value="PEPTIDASE_M14"/>
    <property type="match status" value="1"/>
</dbReference>
<dbReference type="InterPro" id="IPR000834">
    <property type="entry name" value="Peptidase_M14"/>
</dbReference>
<evidence type="ECO:0000313" key="7">
    <source>
        <dbReference type="Proteomes" id="UP000481153"/>
    </source>
</evidence>
<dbReference type="Proteomes" id="UP000481153">
    <property type="component" value="Unassembled WGS sequence"/>
</dbReference>
<feature type="region of interest" description="Disordered" evidence="4">
    <location>
        <begin position="533"/>
        <end position="559"/>
    </location>
</feature>
<dbReference type="SUPFAM" id="SSF53187">
    <property type="entry name" value="Zn-dependent exopeptidases"/>
    <property type="match status" value="1"/>
</dbReference>
<dbReference type="Pfam" id="PF18027">
    <property type="entry name" value="Pepdidase_M14_N"/>
    <property type="match status" value="1"/>
</dbReference>
<organism evidence="6 7">
    <name type="scientific">Aphanomyces euteiches</name>
    <dbReference type="NCBI Taxonomy" id="100861"/>
    <lineage>
        <taxon>Eukaryota</taxon>
        <taxon>Sar</taxon>
        <taxon>Stramenopiles</taxon>
        <taxon>Oomycota</taxon>
        <taxon>Saprolegniomycetes</taxon>
        <taxon>Saprolegniales</taxon>
        <taxon>Verrucalvaceae</taxon>
        <taxon>Aphanomyces</taxon>
    </lineage>
</organism>
<dbReference type="EMBL" id="VJMJ01000319">
    <property type="protein sequence ID" value="KAF0722988.1"/>
    <property type="molecule type" value="Genomic_DNA"/>
</dbReference>
<feature type="active site" description="Proton donor/acceptor" evidence="3">
    <location>
        <position position="486"/>
    </location>
</feature>
<dbReference type="GO" id="GO:0004181">
    <property type="term" value="F:metallocarboxypeptidase activity"/>
    <property type="evidence" value="ECO:0007669"/>
    <property type="project" value="InterPro"/>
</dbReference>
<feature type="domain" description="Peptidase M14" evidence="5">
    <location>
        <begin position="237"/>
        <end position="522"/>
    </location>
</feature>
<dbReference type="InterPro" id="IPR050821">
    <property type="entry name" value="Cytosolic_carboxypeptidase"/>
</dbReference>
<dbReference type="PANTHER" id="PTHR12756:SF45">
    <property type="entry name" value="CYTOSOLIC CARBOXYPEPTIDASE NNA1"/>
    <property type="match status" value="1"/>
</dbReference>
<dbReference type="GO" id="GO:0006508">
    <property type="term" value="P:proteolysis"/>
    <property type="evidence" value="ECO:0007669"/>
    <property type="project" value="InterPro"/>
</dbReference>
<keyword evidence="7" id="KW-1185">Reference proteome</keyword>
<evidence type="ECO:0000313" key="6">
    <source>
        <dbReference type="EMBL" id="KAF0722988.1"/>
    </source>
</evidence>
<evidence type="ECO:0000259" key="5">
    <source>
        <dbReference type="PROSITE" id="PS52035"/>
    </source>
</evidence>
<protein>
    <recommendedName>
        <fullName evidence="5">Peptidase M14 domain-containing protein</fullName>
    </recommendedName>
</protein>
<comment type="cofactor">
    <cofactor evidence="1">
        <name>Zn(2+)</name>
        <dbReference type="ChEBI" id="CHEBI:29105"/>
    </cofactor>
</comment>
<comment type="similarity">
    <text evidence="2 3">Belongs to the peptidase M14 family.</text>
</comment>
<dbReference type="InterPro" id="IPR040626">
    <property type="entry name" value="Pepdidase_M14_N"/>
</dbReference>
<evidence type="ECO:0000256" key="1">
    <source>
        <dbReference type="ARBA" id="ARBA00001947"/>
    </source>
</evidence>
<feature type="compositionally biased region" description="Polar residues" evidence="4">
    <location>
        <begin position="540"/>
        <end position="556"/>
    </location>
</feature>
<proteinExistence type="inferred from homology"/>
<dbReference type="Pfam" id="PF00246">
    <property type="entry name" value="Peptidase_M14"/>
    <property type="match status" value="1"/>
</dbReference>
<feature type="region of interest" description="Disordered" evidence="4">
    <location>
        <begin position="603"/>
        <end position="654"/>
    </location>
</feature>
<evidence type="ECO:0000256" key="2">
    <source>
        <dbReference type="ARBA" id="ARBA00005988"/>
    </source>
</evidence>